<name>A0A0F4VKL3_9HYPH</name>
<organism evidence="1 2">
    <name type="scientific">Candidatus Liberibacter solanacearum</name>
    <dbReference type="NCBI Taxonomy" id="556287"/>
    <lineage>
        <taxon>Bacteria</taxon>
        <taxon>Pseudomonadati</taxon>
        <taxon>Pseudomonadota</taxon>
        <taxon>Alphaproteobacteria</taxon>
        <taxon>Hyphomicrobiales</taxon>
        <taxon>Rhizobiaceae</taxon>
        <taxon>Liberibacter</taxon>
    </lineage>
</organism>
<keyword evidence="2" id="KW-1185">Reference proteome</keyword>
<evidence type="ECO:0000313" key="1">
    <source>
        <dbReference type="EMBL" id="KJZ81929.1"/>
    </source>
</evidence>
<dbReference type="Proteomes" id="UP000033731">
    <property type="component" value="Unassembled WGS sequence"/>
</dbReference>
<accession>A0A0F4VKL3</accession>
<gene>
    <name evidence="1" type="ORF">DJ66_0659</name>
</gene>
<dbReference type="PATRIC" id="fig|556287.9.peg.686"/>
<sequence>MFFERVKNRKHNILISVSDYSEKWRFFSMENPIVQIKKIIK</sequence>
<evidence type="ECO:0000313" key="2">
    <source>
        <dbReference type="Proteomes" id="UP000033731"/>
    </source>
</evidence>
<reference evidence="1 2" key="1">
    <citation type="journal article" date="2015" name="Phytopathology">
        <title>Genomes of Candidatus Liberibacter solanacearum haplotype A from New Zealand and the USA suggest significant genome plasticity in the species.</title>
        <authorList>
            <person name="Thompson S.M."/>
            <person name="Johnson C.P."/>
            <person name="Lu A.Y."/>
            <person name="Frampton R.A."/>
            <person name="Sullivan K.L."/>
            <person name="Fiers M.W."/>
            <person name="Crowhurst R.N."/>
            <person name="Pitman A.R."/>
            <person name="Scott I."/>
            <person name="Gudmestad N.C."/>
            <person name="Smith G.R."/>
        </authorList>
    </citation>
    <scope>NUCLEOTIDE SEQUENCE [LARGE SCALE GENOMIC DNA]</scope>
    <source>
        <strain evidence="1 2">LsoNZ1</strain>
    </source>
</reference>
<proteinExistence type="predicted"/>
<dbReference type="EMBL" id="JMTK01000002">
    <property type="protein sequence ID" value="KJZ81929.1"/>
    <property type="molecule type" value="Genomic_DNA"/>
</dbReference>
<comment type="caution">
    <text evidence="1">The sequence shown here is derived from an EMBL/GenBank/DDBJ whole genome shotgun (WGS) entry which is preliminary data.</text>
</comment>
<dbReference type="AlphaFoldDB" id="A0A0F4VKL3"/>
<protein>
    <submittedName>
        <fullName evidence="1">Uncharacterized protein</fullName>
    </submittedName>
</protein>